<proteinExistence type="inferred from homology"/>
<keyword evidence="2" id="KW-0521">NADP</keyword>
<evidence type="ECO:0000256" key="1">
    <source>
        <dbReference type="ARBA" id="ARBA00006484"/>
    </source>
</evidence>
<dbReference type="InterPro" id="IPR002347">
    <property type="entry name" value="SDR_fam"/>
</dbReference>
<reference evidence="4 5" key="1">
    <citation type="submission" date="2020-02" db="EMBL/GenBank/DDBJ databases">
        <title>Draft genome sequence of Lactococcus sp. Hs20B0-1.</title>
        <authorList>
            <person name="Noda S."/>
            <person name="Yuki M."/>
            <person name="Ohkuma M."/>
        </authorList>
    </citation>
    <scope>NUCLEOTIDE SEQUENCE [LARGE SCALE GENOMIC DNA]</scope>
    <source>
        <strain evidence="4 5">Hs20B0-1</strain>
    </source>
</reference>
<organism evidence="4 5">
    <name type="scientific">Pseudolactococcus insecticola</name>
    <dbReference type="NCBI Taxonomy" id="2709158"/>
    <lineage>
        <taxon>Bacteria</taxon>
        <taxon>Bacillati</taxon>
        <taxon>Bacillota</taxon>
        <taxon>Bacilli</taxon>
        <taxon>Lactobacillales</taxon>
        <taxon>Streptococcaceae</taxon>
        <taxon>Pseudolactococcus</taxon>
    </lineage>
</organism>
<comment type="caution">
    <text evidence="4">The sequence shown here is derived from an EMBL/GenBank/DDBJ whole genome shotgun (WGS) entry which is preliminary data.</text>
</comment>
<accession>A0A6A0B5X9</accession>
<dbReference type="PANTHER" id="PTHR43490">
    <property type="entry name" value="(+)-NEOMENTHOL DEHYDROGENASE"/>
    <property type="match status" value="1"/>
</dbReference>
<dbReference type="GO" id="GO:0016491">
    <property type="term" value="F:oxidoreductase activity"/>
    <property type="evidence" value="ECO:0007669"/>
    <property type="project" value="UniProtKB-KW"/>
</dbReference>
<evidence type="ECO:0000256" key="2">
    <source>
        <dbReference type="ARBA" id="ARBA00022857"/>
    </source>
</evidence>
<dbReference type="SUPFAM" id="SSF51735">
    <property type="entry name" value="NAD(P)-binding Rossmann-fold domains"/>
    <property type="match status" value="1"/>
</dbReference>
<dbReference type="Pfam" id="PF00106">
    <property type="entry name" value="adh_short"/>
    <property type="match status" value="1"/>
</dbReference>
<evidence type="ECO:0000313" key="4">
    <source>
        <dbReference type="EMBL" id="GFH40366.1"/>
    </source>
</evidence>
<dbReference type="Proteomes" id="UP000475928">
    <property type="component" value="Unassembled WGS sequence"/>
</dbReference>
<dbReference type="AlphaFoldDB" id="A0A6A0B5X9"/>
<dbReference type="InterPro" id="IPR036291">
    <property type="entry name" value="NAD(P)-bd_dom_sf"/>
</dbReference>
<dbReference type="EMBL" id="BLLH01000003">
    <property type="protein sequence ID" value="GFH40366.1"/>
    <property type="molecule type" value="Genomic_DNA"/>
</dbReference>
<gene>
    <name evidence="4" type="primary">cbr_1</name>
    <name evidence="4" type="ORF">Hs20B_07640</name>
</gene>
<keyword evidence="5" id="KW-1185">Reference proteome</keyword>
<protein>
    <submittedName>
        <fullName evidence="4">Carbonyl reductase</fullName>
    </submittedName>
</protein>
<comment type="similarity">
    <text evidence="1">Belongs to the short-chain dehydrogenases/reductases (SDR) family.</text>
</comment>
<keyword evidence="3" id="KW-0560">Oxidoreductase</keyword>
<evidence type="ECO:0000313" key="5">
    <source>
        <dbReference type="Proteomes" id="UP000475928"/>
    </source>
</evidence>
<dbReference type="Gene3D" id="3.40.50.720">
    <property type="entry name" value="NAD(P)-binding Rossmann-like Domain"/>
    <property type="match status" value="1"/>
</dbReference>
<dbReference type="PANTHER" id="PTHR43490:SF99">
    <property type="entry name" value="SHORT-CHAIN DEHYDROGENASE_REDUCTASE"/>
    <property type="match status" value="1"/>
</dbReference>
<sequence>MANMALISGANKGIGFETARQLGLLGWTILLGARDETRGLEAVAKLQDENIAAEWIKIDLNDFNTIHQAADNVRANHPELNLLINNAGIPGDMQKAPLDFTVDELREVTDVNFYGNFEMIKTFTPILAENNGRIANLTIPTAASAFFSPFAYKVSKAPLNMMIEAFGQSFTKQAIPVEIFGIMPGGITTDLNGNATGPHMKTVVEGGKLIVDLLTNGKNFQGQVINEYGVAMAYEANYMLQTDPDSK</sequence>
<evidence type="ECO:0000256" key="3">
    <source>
        <dbReference type="ARBA" id="ARBA00023002"/>
    </source>
</evidence>
<dbReference type="PRINTS" id="PR00081">
    <property type="entry name" value="GDHRDH"/>
</dbReference>
<dbReference type="RefSeq" id="WP_172355842.1">
    <property type="nucleotide sequence ID" value="NZ_BLLH01000003.1"/>
</dbReference>
<name>A0A6A0B5X9_9LACT</name>